<keyword evidence="3" id="KW-1185">Reference proteome</keyword>
<protein>
    <recommendedName>
        <fullName evidence="4">Lipoprotein</fullName>
    </recommendedName>
</protein>
<evidence type="ECO:0000313" key="2">
    <source>
        <dbReference type="EMBL" id="SMC56988.1"/>
    </source>
</evidence>
<dbReference type="AlphaFoldDB" id="A0A1W2A9R0"/>
<feature type="chain" id="PRO_5012868020" description="Lipoprotein" evidence="1">
    <location>
        <begin position="17"/>
        <end position="99"/>
    </location>
</feature>
<feature type="signal peptide" evidence="1">
    <location>
        <begin position="1"/>
        <end position="16"/>
    </location>
</feature>
<evidence type="ECO:0000313" key="3">
    <source>
        <dbReference type="Proteomes" id="UP000192656"/>
    </source>
</evidence>
<accession>A0A1W2A9R0</accession>
<name>A0A1W2A9R0_9HYPH</name>
<dbReference type="STRING" id="937218.SAMN06297251_10432"/>
<organism evidence="2 3">
    <name type="scientific">Fulvimarina manganoxydans</name>
    <dbReference type="NCBI Taxonomy" id="937218"/>
    <lineage>
        <taxon>Bacteria</taxon>
        <taxon>Pseudomonadati</taxon>
        <taxon>Pseudomonadota</taxon>
        <taxon>Alphaproteobacteria</taxon>
        <taxon>Hyphomicrobiales</taxon>
        <taxon>Aurantimonadaceae</taxon>
        <taxon>Fulvimarina</taxon>
    </lineage>
</organism>
<sequence length="99" mass="10441">MTAASAHKFGIVCAFAGVLAFAGCATKNVIVPPPPLADRIPAQLLACRERPVAGELTRQSDVAKYVVELDAAGEDCRRKLNGIRGLVQRDAARTGGEHD</sequence>
<evidence type="ECO:0008006" key="4">
    <source>
        <dbReference type="Google" id="ProtNLM"/>
    </source>
</evidence>
<dbReference type="Proteomes" id="UP000192656">
    <property type="component" value="Unassembled WGS sequence"/>
</dbReference>
<proteinExistence type="predicted"/>
<evidence type="ECO:0000256" key="1">
    <source>
        <dbReference type="SAM" id="SignalP"/>
    </source>
</evidence>
<dbReference type="EMBL" id="FWXR01000004">
    <property type="protein sequence ID" value="SMC56988.1"/>
    <property type="molecule type" value="Genomic_DNA"/>
</dbReference>
<reference evidence="2 3" key="1">
    <citation type="submission" date="2017-04" db="EMBL/GenBank/DDBJ databases">
        <authorList>
            <person name="Afonso C.L."/>
            <person name="Miller P.J."/>
            <person name="Scott M.A."/>
            <person name="Spackman E."/>
            <person name="Goraichik I."/>
            <person name="Dimitrov K.M."/>
            <person name="Suarez D.L."/>
            <person name="Swayne D.E."/>
        </authorList>
    </citation>
    <scope>NUCLEOTIDE SEQUENCE [LARGE SCALE GENOMIC DNA]</scope>
    <source>
        <strain evidence="2 3">CGMCC 1.10972</strain>
    </source>
</reference>
<gene>
    <name evidence="2" type="ORF">SAMN06297251_10432</name>
</gene>
<dbReference type="OrthoDB" id="8004315at2"/>
<keyword evidence="1" id="KW-0732">Signal</keyword>
<dbReference type="RefSeq" id="WP_084409176.1">
    <property type="nucleotide sequence ID" value="NZ_FWXR01000004.1"/>
</dbReference>